<dbReference type="Pfam" id="PF10090">
    <property type="entry name" value="HPTransfase"/>
    <property type="match status" value="1"/>
</dbReference>
<evidence type="ECO:0000259" key="1">
    <source>
        <dbReference type="Pfam" id="PF10090"/>
    </source>
</evidence>
<dbReference type="Gene3D" id="1.10.287.130">
    <property type="match status" value="1"/>
</dbReference>
<accession>A0A512AMG9</accession>
<feature type="domain" description="Histidine phosphotransferase ChpT C-terminal" evidence="1">
    <location>
        <begin position="123"/>
        <end position="248"/>
    </location>
</feature>
<organism evidence="2 3">
    <name type="scientific">Novosphingobium sediminis</name>
    <dbReference type="NCBI Taxonomy" id="707214"/>
    <lineage>
        <taxon>Bacteria</taxon>
        <taxon>Pseudomonadati</taxon>
        <taxon>Pseudomonadota</taxon>
        <taxon>Alphaproteobacteria</taxon>
        <taxon>Sphingomonadales</taxon>
        <taxon>Sphingomonadaceae</taxon>
        <taxon>Novosphingobium</taxon>
    </lineage>
</organism>
<proteinExistence type="predicted"/>
<dbReference type="InterPro" id="IPR036890">
    <property type="entry name" value="HATPase_C_sf"/>
</dbReference>
<keyword evidence="2" id="KW-0808">Transferase</keyword>
<keyword evidence="3" id="KW-1185">Reference proteome</keyword>
<dbReference type="GO" id="GO:0016740">
    <property type="term" value="F:transferase activity"/>
    <property type="evidence" value="ECO:0007669"/>
    <property type="project" value="UniProtKB-KW"/>
</dbReference>
<evidence type="ECO:0000313" key="2">
    <source>
        <dbReference type="EMBL" id="GEO00807.1"/>
    </source>
</evidence>
<reference evidence="2 3" key="1">
    <citation type="submission" date="2019-07" db="EMBL/GenBank/DDBJ databases">
        <title>Whole genome shotgun sequence of Novosphingobium sediminis NBRC 106119.</title>
        <authorList>
            <person name="Hosoyama A."/>
            <person name="Uohara A."/>
            <person name="Ohji S."/>
            <person name="Ichikawa N."/>
        </authorList>
    </citation>
    <scope>NUCLEOTIDE SEQUENCE [LARGE SCALE GENOMIC DNA]</scope>
    <source>
        <strain evidence="2 3">NBRC 106119</strain>
    </source>
</reference>
<protein>
    <submittedName>
        <fullName evidence="2">Histidine phosphotransferase</fullName>
    </submittedName>
</protein>
<dbReference type="EMBL" id="BJYR01000018">
    <property type="protein sequence ID" value="GEO00807.1"/>
    <property type="molecule type" value="Genomic_DNA"/>
</dbReference>
<comment type="caution">
    <text evidence="2">The sequence shown here is derived from an EMBL/GenBank/DDBJ whole genome shotgun (WGS) entry which is preliminary data.</text>
</comment>
<gene>
    <name evidence="2" type="ORF">NSE01_26390</name>
</gene>
<dbReference type="AlphaFoldDB" id="A0A512AMG9"/>
<dbReference type="InterPro" id="IPR018762">
    <property type="entry name" value="ChpT_C"/>
</dbReference>
<evidence type="ECO:0000313" key="3">
    <source>
        <dbReference type="Proteomes" id="UP000321464"/>
    </source>
</evidence>
<dbReference type="Proteomes" id="UP000321464">
    <property type="component" value="Unassembled WGS sequence"/>
</dbReference>
<name>A0A512AMG9_9SPHN</name>
<sequence>MPDPCLCASRRVRRGSGWAPARFPQDSVNCVNLFSEKARILNMTTDSLDLASLLCSRLCHDMLSPVGALTNGLELLAEEKDPEMRQKCFELLEQSARISADKLRFFRLAFGAAGGFGDMVPLAEPRALIDALVGNNGRIQANWALSGDSLPKPAVKTLLNLALIGIEALVRGGTLDIAAELRTDGAKPCSEIVIRATGARVVFDRNVGLALEGHLPPEELSSRTAPAAMLRQLVDAIGGTIQYHAAPEALVMGAMLPAAA</sequence>
<dbReference type="Gene3D" id="3.30.565.10">
    <property type="entry name" value="Histidine kinase-like ATPase, C-terminal domain"/>
    <property type="match status" value="1"/>
</dbReference>